<reference evidence="8" key="1">
    <citation type="submission" date="2018-05" db="EMBL/GenBank/DDBJ databases">
        <authorList>
            <person name="Deangelis K."/>
            <person name="Huntemann M."/>
            <person name="Clum A."/>
            <person name="Pillay M."/>
            <person name="Palaniappan K."/>
            <person name="Varghese N."/>
            <person name="Mikhailova N."/>
            <person name="Stamatis D."/>
            <person name="Reddy T."/>
            <person name="Daum C."/>
            <person name="Shapiro N."/>
            <person name="Ivanova N."/>
            <person name="Kyrpides N."/>
            <person name="Woyke T."/>
        </authorList>
    </citation>
    <scope>NUCLEOTIDE SEQUENCE [LARGE SCALE GENOMIC DNA]</scope>
    <source>
        <strain evidence="8">GAS496</strain>
    </source>
</reference>
<evidence type="ECO:0000256" key="4">
    <source>
        <dbReference type="ARBA" id="ARBA00023002"/>
    </source>
</evidence>
<keyword evidence="3" id="KW-0479">Metal-binding</keyword>
<organism evidence="7 8">
    <name type="scientific">Mycolicibacterium moriokaense</name>
    <dbReference type="NCBI Taxonomy" id="39691"/>
    <lineage>
        <taxon>Bacteria</taxon>
        <taxon>Bacillati</taxon>
        <taxon>Actinomycetota</taxon>
        <taxon>Actinomycetes</taxon>
        <taxon>Mycobacteriales</taxon>
        <taxon>Mycobacteriaceae</taxon>
        <taxon>Mycolicibacterium</taxon>
    </lineage>
</organism>
<sequence>MTTSVPAIEDFDDPAFDPYVADEAFLGDFPDYFQIIDSWRSQGAVLPGGYSQAIGVPEQLSATAFSPHFRVISYDAVHTVLTNPELFSNRAFEPVLGEAFGHNSLSVMDAPRHRKYRRIFQKAFLPNVVGDWGDAYVQPVIDELLGAFPSAGRFDLVSQFTRLYPFGVIFRMLRLPEQERPVFQKMMLAQILFAVEPTRAREATYKLGQYFSALIDERVASPGDDLVSALATAEFEGERLPQQNVIDFLRQLFNAGGDTTYRGTSSLLTAILTTPGLLETIRADRSLIPQAIEENLRWEPPVMSVDRLATQDTELGGVAIPEGSLLNVMIGAANHDPDVFDDPHAFNLHRTQQARHLAFAHGPHVCLGQHLARIEISRALNSLLDALPGLRLDEDYPRPQIMGSRLRGPRELRVRFDPA</sequence>
<dbReference type="GO" id="GO:0004497">
    <property type="term" value="F:monooxygenase activity"/>
    <property type="evidence" value="ECO:0007669"/>
    <property type="project" value="UniProtKB-KW"/>
</dbReference>
<dbReference type="PANTHER" id="PTHR46696">
    <property type="entry name" value="P450, PUTATIVE (EUROFUNG)-RELATED"/>
    <property type="match status" value="1"/>
</dbReference>
<dbReference type="Proteomes" id="UP000247781">
    <property type="component" value="Unassembled WGS sequence"/>
</dbReference>
<dbReference type="OrthoDB" id="3861479at2"/>
<dbReference type="GO" id="GO:0005506">
    <property type="term" value="F:iron ion binding"/>
    <property type="evidence" value="ECO:0007669"/>
    <property type="project" value="InterPro"/>
</dbReference>
<keyword evidence="8" id="KW-1185">Reference proteome</keyword>
<dbReference type="Pfam" id="PF00067">
    <property type="entry name" value="p450"/>
    <property type="match status" value="1"/>
</dbReference>
<dbReference type="GO" id="GO:0020037">
    <property type="term" value="F:heme binding"/>
    <property type="evidence" value="ECO:0007669"/>
    <property type="project" value="InterPro"/>
</dbReference>
<evidence type="ECO:0000256" key="1">
    <source>
        <dbReference type="ARBA" id="ARBA00010617"/>
    </source>
</evidence>
<keyword evidence="6" id="KW-0503">Monooxygenase</keyword>
<comment type="caution">
    <text evidence="7">The sequence shown here is derived from an EMBL/GenBank/DDBJ whole genome shotgun (WGS) entry which is preliminary data.</text>
</comment>
<proteinExistence type="inferred from homology"/>
<dbReference type="InterPro" id="IPR036396">
    <property type="entry name" value="Cyt_P450_sf"/>
</dbReference>
<accession>A0A318H8G6</accession>
<comment type="similarity">
    <text evidence="1">Belongs to the cytochrome P450 family.</text>
</comment>
<dbReference type="GO" id="GO:0016705">
    <property type="term" value="F:oxidoreductase activity, acting on paired donors, with incorporation or reduction of molecular oxygen"/>
    <property type="evidence" value="ECO:0007669"/>
    <property type="project" value="InterPro"/>
</dbReference>
<dbReference type="AlphaFoldDB" id="A0A318H8G6"/>
<dbReference type="PRINTS" id="PR00359">
    <property type="entry name" value="BP450"/>
</dbReference>
<dbReference type="EMBL" id="QJJU01000027">
    <property type="protein sequence ID" value="PXX01663.1"/>
    <property type="molecule type" value="Genomic_DNA"/>
</dbReference>
<keyword evidence="2" id="KW-0349">Heme</keyword>
<dbReference type="InterPro" id="IPR001128">
    <property type="entry name" value="Cyt_P450"/>
</dbReference>
<evidence type="ECO:0000256" key="3">
    <source>
        <dbReference type="ARBA" id="ARBA00022723"/>
    </source>
</evidence>
<dbReference type="SUPFAM" id="SSF48264">
    <property type="entry name" value="Cytochrome P450"/>
    <property type="match status" value="1"/>
</dbReference>
<evidence type="ECO:0000256" key="6">
    <source>
        <dbReference type="ARBA" id="ARBA00023033"/>
    </source>
</evidence>
<protein>
    <submittedName>
        <fullName evidence="7">Cytochrome P450</fullName>
    </submittedName>
</protein>
<dbReference type="Gene3D" id="1.10.630.10">
    <property type="entry name" value="Cytochrome P450"/>
    <property type="match status" value="1"/>
</dbReference>
<dbReference type="InterPro" id="IPR002397">
    <property type="entry name" value="Cyt_P450_B"/>
</dbReference>
<keyword evidence="5" id="KW-0408">Iron</keyword>
<keyword evidence="4" id="KW-0560">Oxidoreductase</keyword>
<gene>
    <name evidence="7" type="ORF">C8E89_12757</name>
</gene>
<evidence type="ECO:0000256" key="5">
    <source>
        <dbReference type="ARBA" id="ARBA00023004"/>
    </source>
</evidence>
<evidence type="ECO:0000256" key="2">
    <source>
        <dbReference type="ARBA" id="ARBA00022617"/>
    </source>
</evidence>
<dbReference type="PANTHER" id="PTHR46696:SF3">
    <property type="entry name" value="PULCHERRIMINIC ACID SYNTHASE"/>
    <property type="match status" value="1"/>
</dbReference>
<evidence type="ECO:0000313" key="8">
    <source>
        <dbReference type="Proteomes" id="UP000247781"/>
    </source>
</evidence>
<name>A0A318H8G6_9MYCO</name>
<reference evidence="7 8" key="2">
    <citation type="submission" date="2018-06" db="EMBL/GenBank/DDBJ databases">
        <title>Sequencing of bacterial isolates from soil warming experiment in Harvard Forest, Massachusetts, USA.</title>
        <authorList>
            <person name="Deangelis K.PhD."/>
        </authorList>
    </citation>
    <scope>NUCLEOTIDE SEQUENCE [LARGE SCALE GENOMIC DNA]</scope>
    <source>
        <strain evidence="7 8">GAS496</strain>
    </source>
</reference>
<evidence type="ECO:0000313" key="7">
    <source>
        <dbReference type="EMBL" id="PXX01663.1"/>
    </source>
</evidence>